<dbReference type="AlphaFoldDB" id="A0A7K8FN07"/>
<proteinExistence type="predicted"/>
<feature type="non-terminal residue" evidence="2">
    <location>
        <position position="102"/>
    </location>
</feature>
<feature type="non-terminal residue" evidence="2">
    <location>
        <position position="1"/>
    </location>
</feature>
<dbReference type="Gene3D" id="2.60.40.10">
    <property type="entry name" value="Immunoglobulins"/>
    <property type="match status" value="1"/>
</dbReference>
<dbReference type="CDD" id="cd00096">
    <property type="entry name" value="Ig"/>
    <property type="match status" value="1"/>
</dbReference>
<feature type="domain" description="Ig-like" evidence="1">
    <location>
        <begin position="1"/>
        <end position="102"/>
    </location>
</feature>
<dbReference type="Pfam" id="PF07686">
    <property type="entry name" value="V-set"/>
    <property type="match status" value="1"/>
</dbReference>
<dbReference type="InterPro" id="IPR036179">
    <property type="entry name" value="Ig-like_dom_sf"/>
</dbReference>
<gene>
    <name evidence="2" type="primary">Tmigd2</name>
    <name evidence="2" type="ORF">STRCIN_R15497</name>
</gene>
<name>A0A7K8FN07_9CORV</name>
<dbReference type="SUPFAM" id="SSF48726">
    <property type="entry name" value="Immunoglobulin"/>
    <property type="match status" value="1"/>
</dbReference>
<comment type="caution">
    <text evidence="2">The sequence shown here is derived from an EMBL/GenBank/DDBJ whole genome shotgun (WGS) entry which is preliminary data.</text>
</comment>
<protein>
    <submittedName>
        <fullName evidence="2">TMIG2 protein</fullName>
    </submittedName>
</protein>
<dbReference type="PROSITE" id="PS50835">
    <property type="entry name" value="IG_LIKE"/>
    <property type="match status" value="1"/>
</dbReference>
<organism evidence="2 3">
    <name type="scientific">Struthidea cinerea</name>
    <dbReference type="NCBI Taxonomy" id="181839"/>
    <lineage>
        <taxon>Eukaryota</taxon>
        <taxon>Metazoa</taxon>
        <taxon>Chordata</taxon>
        <taxon>Craniata</taxon>
        <taxon>Vertebrata</taxon>
        <taxon>Euteleostomi</taxon>
        <taxon>Archelosauria</taxon>
        <taxon>Archosauria</taxon>
        <taxon>Dinosauria</taxon>
        <taxon>Saurischia</taxon>
        <taxon>Theropoda</taxon>
        <taxon>Coelurosauria</taxon>
        <taxon>Aves</taxon>
        <taxon>Neognathae</taxon>
        <taxon>Neoaves</taxon>
        <taxon>Telluraves</taxon>
        <taxon>Australaves</taxon>
        <taxon>Passeriformes</taxon>
        <taxon>Corvoidea</taxon>
        <taxon>Corcoracidae</taxon>
        <taxon>Struthidea</taxon>
    </lineage>
</organism>
<dbReference type="InterPro" id="IPR007110">
    <property type="entry name" value="Ig-like_dom"/>
</dbReference>
<dbReference type="InterPro" id="IPR013783">
    <property type="entry name" value="Ig-like_fold"/>
</dbReference>
<accession>A0A7K8FN07</accession>
<evidence type="ECO:0000313" key="2">
    <source>
        <dbReference type="EMBL" id="NXB65051.1"/>
    </source>
</evidence>
<dbReference type="EMBL" id="VZTI01004365">
    <property type="protein sequence ID" value="NXB65051.1"/>
    <property type="molecule type" value="Genomic_DNA"/>
</dbReference>
<dbReference type="Proteomes" id="UP000548317">
    <property type="component" value="Unassembled WGS sequence"/>
</dbReference>
<keyword evidence="3" id="KW-1185">Reference proteome</keyword>
<reference evidence="2 3" key="1">
    <citation type="submission" date="2019-09" db="EMBL/GenBank/DDBJ databases">
        <title>Bird 10,000 Genomes (B10K) Project - Family phase.</title>
        <authorList>
            <person name="Zhang G."/>
        </authorList>
    </citation>
    <scope>NUCLEOTIDE SEQUENCE [LARGE SCALE GENOMIC DNA]</scope>
    <source>
        <strain evidence="2">B10K-DU-029-33</strain>
        <tissue evidence="2">Heart</tissue>
    </source>
</reference>
<sequence length="102" mass="10987">ALRVIQDPGEVQVTAGDTVALRCQVEGAESGALLRMEWLRDGGLGAFCTTRLGFVTPRALPPCLAPAPRVRLAWQPPRATLSLSQVQGNDSGRYLCRVTLEI</sequence>
<dbReference type="InterPro" id="IPR013106">
    <property type="entry name" value="Ig_V-set"/>
</dbReference>
<evidence type="ECO:0000259" key="1">
    <source>
        <dbReference type="PROSITE" id="PS50835"/>
    </source>
</evidence>
<evidence type="ECO:0000313" key="3">
    <source>
        <dbReference type="Proteomes" id="UP000548317"/>
    </source>
</evidence>